<proteinExistence type="predicted"/>
<dbReference type="EMBL" id="CP016279">
    <property type="protein sequence ID" value="ANP51843.1"/>
    <property type="molecule type" value="Genomic_DNA"/>
</dbReference>
<reference evidence="2 3" key="1">
    <citation type="submission" date="2016-06" db="EMBL/GenBank/DDBJ databases">
        <title>Complete genome sequence of Streptomyces griseochromogenes ATCC 14511, the Blasticidin S producer.</title>
        <authorList>
            <person name="Wu L."/>
        </authorList>
    </citation>
    <scope>NUCLEOTIDE SEQUENCE [LARGE SCALE GENOMIC DNA]</scope>
    <source>
        <strain evidence="2 3">ATCC 14511</strain>
    </source>
</reference>
<dbReference type="SUPFAM" id="SSF160631">
    <property type="entry name" value="SMI1/KNR4-like"/>
    <property type="match status" value="1"/>
</dbReference>
<dbReference type="Pfam" id="PF09346">
    <property type="entry name" value="SMI1_KNR4"/>
    <property type="match status" value="1"/>
</dbReference>
<dbReference type="Gene3D" id="3.40.1580.10">
    <property type="entry name" value="SMI1/KNR4-like"/>
    <property type="match status" value="1"/>
</dbReference>
<sequence>MWRELASEFPDVELRDAVDPDVLAAIEEQLGQPLPESLRELLTETDGIGGDYGTEVVWTAEKILGENQSFRTNEQFRNLYMPFDAFMFFGDNGGGDQFAFVRTPARDEISVWDHETDSRTWVASSLESYVRSALGGDGEDWYRTD</sequence>
<evidence type="ECO:0000259" key="1">
    <source>
        <dbReference type="SMART" id="SM00860"/>
    </source>
</evidence>
<dbReference type="InterPro" id="IPR037883">
    <property type="entry name" value="Knr4/Smi1-like_sf"/>
</dbReference>
<dbReference type="AlphaFoldDB" id="A0A1B1AZ35"/>
<evidence type="ECO:0000313" key="3">
    <source>
        <dbReference type="Proteomes" id="UP000092659"/>
    </source>
</evidence>
<accession>A0A1B1AZ35</accession>
<dbReference type="SMART" id="SM00860">
    <property type="entry name" value="SMI1_KNR4"/>
    <property type="match status" value="1"/>
</dbReference>
<name>A0A1B1AZ35_9ACTN</name>
<organism evidence="2 3">
    <name type="scientific">Streptomyces griseochromogenes</name>
    <dbReference type="NCBI Taxonomy" id="68214"/>
    <lineage>
        <taxon>Bacteria</taxon>
        <taxon>Bacillati</taxon>
        <taxon>Actinomycetota</taxon>
        <taxon>Actinomycetes</taxon>
        <taxon>Kitasatosporales</taxon>
        <taxon>Streptomycetaceae</taxon>
        <taxon>Streptomyces</taxon>
    </lineage>
</organism>
<protein>
    <submittedName>
        <fullName evidence="2">Cell wall assembly/cell proliferation coordinating protein, KNR4</fullName>
    </submittedName>
</protein>
<gene>
    <name evidence="2" type="ORF">AVL59_21675</name>
</gene>
<feature type="domain" description="Knr4/Smi1-like" evidence="1">
    <location>
        <begin position="17"/>
        <end position="132"/>
    </location>
</feature>
<evidence type="ECO:0000313" key="2">
    <source>
        <dbReference type="EMBL" id="ANP51843.1"/>
    </source>
</evidence>
<dbReference type="OrthoDB" id="3478416at2"/>
<dbReference type="Proteomes" id="UP000092659">
    <property type="component" value="Chromosome"/>
</dbReference>
<dbReference type="InterPro" id="IPR018958">
    <property type="entry name" value="Knr4/Smi1-like_dom"/>
</dbReference>
<dbReference type="KEGG" id="sgs:AVL59_21675"/>